<dbReference type="PANTHER" id="PTHR12618">
    <property type="entry name" value="PHD AND RING FINGER DOMAIN-CONTAINING PROTEIN 1"/>
    <property type="match status" value="1"/>
</dbReference>
<keyword evidence="2 4" id="KW-0863">Zinc-finger</keyword>
<evidence type="ECO:0000256" key="1">
    <source>
        <dbReference type="ARBA" id="ARBA00022723"/>
    </source>
</evidence>
<dbReference type="InterPro" id="IPR013083">
    <property type="entry name" value="Znf_RING/FYVE/PHD"/>
</dbReference>
<feature type="compositionally biased region" description="Low complexity" evidence="5">
    <location>
        <begin position="476"/>
        <end position="494"/>
    </location>
</feature>
<sequence>MAETCIVCLGDLLSRSPDPPPDVDPLPDLRHNASLEAAQPTLSSKLQTQLPDPTSIDDPLPADDEVIAHLLPCGHNLHNECLKPWVERANSCPICRASFNEVELKARLEGGNEPPSDGRAQESQAANSVAAHASWLLPLTNRVTGRVISSYAVEDKQQVADLDPSMIVDDELDEPSFEPCMVCEDFGDEEHLMLCDNCEQPCHVFCAGLDELPSGAWYCQTCMENPFVLAERERERNHTRSGVNSRLTRRERAIRATGRRADSPWARVWQEVHRRTGIDLDFPYDDETTGPAAVEAHRRELAAYQRRVEAAERQGNAQRFREHAAALLAPSRSPPAPPAPESQEEIRAWNAFEKAREVAVPNANRRKRKSPSASPEPQQEPERQLKRPCTRRANNAAGPSNGNAGESSSAARPNNIMNGHSNDLDSRRRSKSGPENTGPNFLQSLLKEVETSTPAAEAAPGRQKAAMRAFEPSSPPQLSSPGGSPLGSGIPTPGAMTPPPLTLARPSSPLLSSTITPIFPAAPQFAPYSPADDDRFSRDYNESGPDEPPRRRRNSHRSTYDSPPRSKDTSPARVNMSFSTKAEIQRMVKAALKPLYIKQEVNKDQYTDINMNISRMMYDRVGDAANLAEQKTREKWQQIASEEVENAVKGLKAESALSSGESGSESNSGSTANGKSDTSKEASPPTTSSS</sequence>
<evidence type="ECO:0000259" key="6">
    <source>
        <dbReference type="PROSITE" id="PS50016"/>
    </source>
</evidence>
<feature type="compositionally biased region" description="Polar residues" evidence="5">
    <location>
        <begin position="433"/>
        <end position="443"/>
    </location>
</feature>
<dbReference type="InterPro" id="IPR047157">
    <property type="entry name" value="PHRF1/Atg35"/>
</dbReference>
<feature type="compositionally biased region" description="Basic and acidic residues" evidence="5">
    <location>
        <begin position="532"/>
        <end position="541"/>
    </location>
</feature>
<feature type="region of interest" description="Disordered" evidence="5">
    <location>
        <begin position="522"/>
        <end position="575"/>
    </location>
</feature>
<evidence type="ECO:0000313" key="9">
    <source>
        <dbReference type="Proteomes" id="UP001492380"/>
    </source>
</evidence>
<dbReference type="Gene3D" id="3.30.40.10">
    <property type="entry name" value="Zinc/RING finger domain, C3HC4 (zinc finger)"/>
    <property type="match status" value="2"/>
</dbReference>
<dbReference type="PROSITE" id="PS50089">
    <property type="entry name" value="ZF_RING_2"/>
    <property type="match status" value="1"/>
</dbReference>
<reference evidence="8 9" key="1">
    <citation type="submission" date="2024-04" db="EMBL/GenBank/DDBJ databases">
        <title>Phyllosticta paracitricarpa is synonymous to the EU quarantine fungus P. citricarpa based on phylogenomic analyses.</title>
        <authorList>
            <consortium name="Lawrence Berkeley National Laboratory"/>
            <person name="Van Ingen-Buijs V.A."/>
            <person name="Van Westerhoven A.C."/>
            <person name="Haridas S."/>
            <person name="Skiadas P."/>
            <person name="Martin F."/>
            <person name="Groenewald J.Z."/>
            <person name="Crous P.W."/>
            <person name="Seidl M.F."/>
        </authorList>
    </citation>
    <scope>NUCLEOTIDE SEQUENCE [LARGE SCALE GENOMIC DNA]</scope>
    <source>
        <strain evidence="8 9">CBS 123374</strain>
    </source>
</reference>
<dbReference type="Pfam" id="PF00628">
    <property type="entry name" value="PHD"/>
    <property type="match status" value="1"/>
</dbReference>
<dbReference type="InterPro" id="IPR011011">
    <property type="entry name" value="Znf_FYVE_PHD"/>
</dbReference>
<dbReference type="InterPro" id="IPR001841">
    <property type="entry name" value="Znf_RING"/>
</dbReference>
<comment type="caution">
    <text evidence="8">The sequence shown here is derived from an EMBL/GenBank/DDBJ whole genome shotgun (WGS) entry which is preliminary data.</text>
</comment>
<feature type="region of interest" description="Disordered" evidence="5">
    <location>
        <begin position="651"/>
        <end position="690"/>
    </location>
</feature>
<dbReference type="InterPro" id="IPR001965">
    <property type="entry name" value="Znf_PHD"/>
</dbReference>
<dbReference type="SUPFAM" id="SSF57850">
    <property type="entry name" value="RING/U-box"/>
    <property type="match status" value="1"/>
</dbReference>
<feature type="domain" description="RING-type" evidence="7">
    <location>
        <begin position="70"/>
        <end position="96"/>
    </location>
</feature>
<accession>A0ABR1YPK4</accession>
<evidence type="ECO:0000313" key="8">
    <source>
        <dbReference type="EMBL" id="KAK8235384.1"/>
    </source>
</evidence>
<dbReference type="Pfam" id="PF13639">
    <property type="entry name" value="zf-RING_2"/>
    <property type="match status" value="1"/>
</dbReference>
<keyword evidence="1" id="KW-0479">Metal-binding</keyword>
<keyword evidence="3" id="KW-0862">Zinc</keyword>
<evidence type="ECO:0000256" key="3">
    <source>
        <dbReference type="ARBA" id="ARBA00022833"/>
    </source>
</evidence>
<dbReference type="SMART" id="SM00184">
    <property type="entry name" value="RING"/>
    <property type="match status" value="2"/>
</dbReference>
<evidence type="ECO:0000256" key="5">
    <source>
        <dbReference type="SAM" id="MobiDB-lite"/>
    </source>
</evidence>
<dbReference type="PROSITE" id="PS50016">
    <property type="entry name" value="ZF_PHD_2"/>
    <property type="match status" value="1"/>
</dbReference>
<gene>
    <name evidence="8" type="ORF">HDK90DRAFT_524967</name>
</gene>
<dbReference type="SUPFAM" id="SSF57903">
    <property type="entry name" value="FYVE/PHD zinc finger"/>
    <property type="match status" value="1"/>
</dbReference>
<dbReference type="InterPro" id="IPR019787">
    <property type="entry name" value="Znf_PHD-finger"/>
</dbReference>
<feature type="region of interest" description="Disordered" evidence="5">
    <location>
        <begin position="358"/>
        <end position="509"/>
    </location>
</feature>
<evidence type="ECO:0000259" key="7">
    <source>
        <dbReference type="PROSITE" id="PS50089"/>
    </source>
</evidence>
<dbReference type="Proteomes" id="UP001492380">
    <property type="component" value="Unassembled WGS sequence"/>
</dbReference>
<feature type="domain" description="PHD-type" evidence="6">
    <location>
        <begin position="177"/>
        <end position="225"/>
    </location>
</feature>
<feature type="compositionally biased region" description="Low complexity" evidence="5">
    <location>
        <begin position="393"/>
        <end position="411"/>
    </location>
</feature>
<organism evidence="8 9">
    <name type="scientific">Phyllosticta capitalensis</name>
    <dbReference type="NCBI Taxonomy" id="121624"/>
    <lineage>
        <taxon>Eukaryota</taxon>
        <taxon>Fungi</taxon>
        <taxon>Dikarya</taxon>
        <taxon>Ascomycota</taxon>
        <taxon>Pezizomycotina</taxon>
        <taxon>Dothideomycetes</taxon>
        <taxon>Dothideomycetes incertae sedis</taxon>
        <taxon>Botryosphaeriales</taxon>
        <taxon>Phyllostictaceae</taxon>
        <taxon>Phyllosticta</taxon>
    </lineage>
</organism>
<feature type="compositionally biased region" description="Low complexity" evidence="5">
    <location>
        <begin position="653"/>
        <end position="672"/>
    </location>
</feature>
<evidence type="ECO:0000256" key="4">
    <source>
        <dbReference type="PROSITE-ProRule" id="PRU00175"/>
    </source>
</evidence>
<dbReference type="EMBL" id="JBBWRZ010000005">
    <property type="protein sequence ID" value="KAK8235384.1"/>
    <property type="molecule type" value="Genomic_DNA"/>
</dbReference>
<evidence type="ECO:0000256" key="2">
    <source>
        <dbReference type="ARBA" id="ARBA00022771"/>
    </source>
</evidence>
<keyword evidence="9" id="KW-1185">Reference proteome</keyword>
<proteinExistence type="predicted"/>
<name>A0ABR1YPK4_9PEZI</name>
<dbReference type="PANTHER" id="PTHR12618:SF20">
    <property type="entry name" value="PHD AND RING FINGER DOMAIN-CONTAINING PROTEIN 1"/>
    <property type="match status" value="1"/>
</dbReference>
<dbReference type="SMART" id="SM00249">
    <property type="entry name" value="PHD"/>
    <property type="match status" value="1"/>
</dbReference>
<protein>
    <submittedName>
        <fullName evidence="8">Uncharacterized protein</fullName>
    </submittedName>
</protein>